<accession>A0A1V4GKV7</accession>
<keyword evidence="3" id="KW-0520">NAD</keyword>
<keyword evidence="2" id="KW-0808">Transferase</keyword>
<evidence type="ECO:0000256" key="1">
    <source>
        <dbReference type="ARBA" id="ARBA00012928"/>
    </source>
</evidence>
<protein>
    <recommendedName>
        <fullName evidence="1">protein acetyllysine N-acetyltransferase</fullName>
        <ecNumber evidence="1">2.3.1.286</ecNumber>
    </recommendedName>
</protein>
<dbReference type="GO" id="GO:0017136">
    <property type="term" value="F:histone deacetylase activity, NAD-dependent"/>
    <property type="evidence" value="ECO:0007669"/>
    <property type="project" value="TreeGrafter"/>
</dbReference>
<feature type="binding site" evidence="4">
    <location>
        <position position="152"/>
    </location>
    <ligand>
        <name>Zn(2+)</name>
        <dbReference type="ChEBI" id="CHEBI:29105"/>
    </ligand>
</feature>
<dbReference type="Proteomes" id="UP000191025">
    <property type="component" value="Unassembled WGS sequence"/>
</dbReference>
<dbReference type="InterPro" id="IPR029035">
    <property type="entry name" value="DHS-like_NAD/FAD-binding_dom"/>
</dbReference>
<organism evidence="6 7">
    <name type="scientific">Moraxella lacunata</name>
    <dbReference type="NCBI Taxonomy" id="477"/>
    <lineage>
        <taxon>Bacteria</taxon>
        <taxon>Pseudomonadati</taxon>
        <taxon>Pseudomonadota</taxon>
        <taxon>Gammaproteobacteria</taxon>
        <taxon>Moraxellales</taxon>
        <taxon>Moraxellaceae</taxon>
        <taxon>Moraxella</taxon>
    </lineage>
</organism>
<dbReference type="GO" id="GO:0070403">
    <property type="term" value="F:NAD+ binding"/>
    <property type="evidence" value="ECO:0007669"/>
    <property type="project" value="InterPro"/>
</dbReference>
<gene>
    <name evidence="6" type="ORF">B5J94_13425</name>
</gene>
<dbReference type="GO" id="GO:0046872">
    <property type="term" value="F:metal ion binding"/>
    <property type="evidence" value="ECO:0007669"/>
    <property type="project" value="UniProtKB-KW"/>
</dbReference>
<evidence type="ECO:0000256" key="3">
    <source>
        <dbReference type="ARBA" id="ARBA00023027"/>
    </source>
</evidence>
<evidence type="ECO:0000313" key="7">
    <source>
        <dbReference type="Proteomes" id="UP000191025"/>
    </source>
</evidence>
<feature type="binding site" evidence="4">
    <location>
        <position position="181"/>
    </location>
    <ligand>
        <name>Zn(2+)</name>
        <dbReference type="ChEBI" id="CHEBI:29105"/>
    </ligand>
</feature>
<dbReference type="AlphaFoldDB" id="A0A1V4GKV7"/>
<proteinExistence type="predicted"/>
<dbReference type="Pfam" id="PF02146">
    <property type="entry name" value="SIR2"/>
    <property type="match status" value="1"/>
</dbReference>
<comment type="caution">
    <text evidence="4">Lacks conserved residue(s) required for the propagation of feature annotation.</text>
</comment>
<feature type="binding site" evidence="4">
    <location>
        <position position="184"/>
    </location>
    <ligand>
        <name>Zn(2+)</name>
        <dbReference type="ChEBI" id="CHEBI:29105"/>
    </ligand>
</feature>
<dbReference type="InterPro" id="IPR050134">
    <property type="entry name" value="NAD-dep_sirtuin_deacylases"/>
</dbReference>
<evidence type="ECO:0000256" key="2">
    <source>
        <dbReference type="ARBA" id="ARBA00022679"/>
    </source>
</evidence>
<sequence>MNYNNQTIHKKQCVMNELQQALDKIHSADTLIIGASNGLSISEGIHIFGSNQDFYDHFGDFAQKFGFNNIIRGCFYPFAPENYWAYFARLYHYMNIKRPVTAVMNDLYQLVQDKNYFVVTSNFDNHFRLAGFDENRLFEIEGVGKDLECQTCQSVFDGTDILTQLAQIENGEIVTSDIPKCQECGGELKIHVQLDEHFVFDKTWQQKRHAYQDILAQGKHGNTVLLELGVGIRNQLIKQPFMQYTYQNPNAFYISVNKGDLWIPDEIANRSVGINGDLASVIHDWATR</sequence>
<keyword evidence="4" id="KW-0862">Zinc</keyword>
<dbReference type="PANTHER" id="PTHR11085:SF10">
    <property type="entry name" value="NAD-DEPENDENT PROTEIN DEACYLASE SIRTUIN-5, MITOCHONDRIAL-RELATED"/>
    <property type="match status" value="1"/>
</dbReference>
<keyword evidence="4" id="KW-0479">Metal-binding</keyword>
<dbReference type="InterPro" id="IPR026590">
    <property type="entry name" value="Ssirtuin_cat_dom"/>
</dbReference>
<dbReference type="EMBL" id="MXAN01000126">
    <property type="protein sequence ID" value="OPH33225.1"/>
    <property type="molecule type" value="Genomic_DNA"/>
</dbReference>
<comment type="caution">
    <text evidence="6">The sequence shown here is derived from an EMBL/GenBank/DDBJ whole genome shotgun (WGS) entry which is preliminary data.</text>
</comment>
<feature type="binding site" evidence="4">
    <location>
        <position position="149"/>
    </location>
    <ligand>
        <name>Zn(2+)</name>
        <dbReference type="ChEBI" id="CHEBI:29105"/>
    </ligand>
</feature>
<evidence type="ECO:0000256" key="4">
    <source>
        <dbReference type="PROSITE-ProRule" id="PRU00236"/>
    </source>
</evidence>
<dbReference type="PANTHER" id="PTHR11085">
    <property type="entry name" value="NAD-DEPENDENT PROTEIN DEACYLASE SIRTUIN-5, MITOCHONDRIAL-RELATED"/>
    <property type="match status" value="1"/>
</dbReference>
<dbReference type="Gene3D" id="3.40.50.1220">
    <property type="entry name" value="TPP-binding domain"/>
    <property type="match status" value="1"/>
</dbReference>
<dbReference type="SUPFAM" id="SSF52467">
    <property type="entry name" value="DHS-like NAD/FAD-binding domain"/>
    <property type="match status" value="1"/>
</dbReference>
<dbReference type="InterPro" id="IPR003000">
    <property type="entry name" value="Sirtuin"/>
</dbReference>
<dbReference type="EC" id="2.3.1.286" evidence="1"/>
<name>A0A1V4GKV7_MORLA</name>
<evidence type="ECO:0000259" key="5">
    <source>
        <dbReference type="PROSITE" id="PS50305"/>
    </source>
</evidence>
<dbReference type="PROSITE" id="PS50305">
    <property type="entry name" value="SIRTUIN"/>
    <property type="match status" value="1"/>
</dbReference>
<reference evidence="7" key="1">
    <citation type="submission" date="2017-03" db="EMBL/GenBank/DDBJ databases">
        <title>Draft genome sequence of Moraxella equi CCUG 4950T type strain.</title>
        <authorList>
            <person name="Salva-Serra F."/>
            <person name="Engstrom-Jakobsson H."/>
            <person name="Thorell K."/>
            <person name="Jaen-Luchoro D."/>
            <person name="Gonzales-Siles L."/>
            <person name="Karlsson R."/>
            <person name="Yazdan S."/>
            <person name="Boulund F."/>
            <person name="Johnning A."/>
            <person name="Engstrand L."/>
            <person name="Kristiansson E."/>
            <person name="Moore E."/>
        </authorList>
    </citation>
    <scope>NUCLEOTIDE SEQUENCE [LARGE SCALE GENOMIC DNA]</scope>
    <source>
        <strain evidence="7">CCUG 4441</strain>
    </source>
</reference>
<feature type="domain" description="Deacetylase sirtuin-type" evidence="5">
    <location>
        <begin position="11"/>
        <end position="288"/>
    </location>
</feature>
<evidence type="ECO:0000313" key="6">
    <source>
        <dbReference type="EMBL" id="OPH33225.1"/>
    </source>
</evidence>